<dbReference type="Pfam" id="PF10604">
    <property type="entry name" value="Polyketide_cyc2"/>
    <property type="match status" value="1"/>
</dbReference>
<sequence>MSRQIQTEIIINASAAKVWDILTDFPAYPAWNPFIVRIDGRAEAGTILRNTMLNGGKEYVFRPRITRCEPLKHFAWLGSLFVKGIFDGHHYFEIEALSGNSVKLTQGESFSGILSSMILRKIGDDTRNNFIRMNQALKQRAESF</sequence>
<gene>
    <name evidence="1" type="ORF">GCM10023092_26060</name>
</gene>
<accession>A0ABP8N1M1</accession>
<proteinExistence type="predicted"/>
<dbReference type="EMBL" id="BAABEZ010000024">
    <property type="protein sequence ID" value="GAA4458156.1"/>
    <property type="molecule type" value="Genomic_DNA"/>
</dbReference>
<keyword evidence="2" id="KW-1185">Reference proteome</keyword>
<dbReference type="InterPro" id="IPR019587">
    <property type="entry name" value="Polyketide_cyclase/dehydratase"/>
</dbReference>
<comment type="caution">
    <text evidence="1">The sequence shown here is derived from an EMBL/GenBank/DDBJ whole genome shotgun (WGS) entry which is preliminary data.</text>
</comment>
<dbReference type="Gene3D" id="3.30.530.20">
    <property type="match status" value="1"/>
</dbReference>
<dbReference type="PANTHER" id="PTHR36166">
    <property type="entry name" value="CHROMOSOME 9, WHOLE GENOME SHOTGUN SEQUENCE"/>
    <property type="match status" value="1"/>
</dbReference>
<protein>
    <submittedName>
        <fullName evidence="1">SRPBCC domain-containing protein</fullName>
    </submittedName>
</protein>
<evidence type="ECO:0000313" key="2">
    <source>
        <dbReference type="Proteomes" id="UP001501410"/>
    </source>
</evidence>
<evidence type="ECO:0000313" key="1">
    <source>
        <dbReference type="EMBL" id="GAA4458156.1"/>
    </source>
</evidence>
<dbReference type="InterPro" id="IPR023393">
    <property type="entry name" value="START-like_dom_sf"/>
</dbReference>
<dbReference type="SUPFAM" id="SSF55961">
    <property type="entry name" value="Bet v1-like"/>
    <property type="match status" value="1"/>
</dbReference>
<dbReference type="Proteomes" id="UP001501410">
    <property type="component" value="Unassembled WGS sequence"/>
</dbReference>
<name>A0ABP8N1M1_9BACT</name>
<dbReference type="CDD" id="cd07822">
    <property type="entry name" value="SRPBCC_4"/>
    <property type="match status" value="1"/>
</dbReference>
<reference evidence="2" key="1">
    <citation type="journal article" date="2019" name="Int. J. Syst. Evol. Microbiol.">
        <title>The Global Catalogue of Microorganisms (GCM) 10K type strain sequencing project: providing services to taxonomists for standard genome sequencing and annotation.</title>
        <authorList>
            <consortium name="The Broad Institute Genomics Platform"/>
            <consortium name="The Broad Institute Genome Sequencing Center for Infectious Disease"/>
            <person name="Wu L."/>
            <person name="Ma J."/>
        </authorList>
    </citation>
    <scope>NUCLEOTIDE SEQUENCE [LARGE SCALE GENOMIC DNA]</scope>
    <source>
        <strain evidence="2">JCM 31921</strain>
    </source>
</reference>
<dbReference type="PANTHER" id="PTHR36166:SF1">
    <property type="entry name" value="SRPBCC DOMAIN-CONTAINING PROTEIN"/>
    <property type="match status" value="1"/>
</dbReference>
<organism evidence="1 2">
    <name type="scientific">Rurimicrobium arvi</name>
    <dbReference type="NCBI Taxonomy" id="2049916"/>
    <lineage>
        <taxon>Bacteria</taxon>
        <taxon>Pseudomonadati</taxon>
        <taxon>Bacteroidota</taxon>
        <taxon>Chitinophagia</taxon>
        <taxon>Chitinophagales</taxon>
        <taxon>Chitinophagaceae</taxon>
        <taxon>Rurimicrobium</taxon>
    </lineage>
</organism>
<dbReference type="RefSeq" id="WP_344827992.1">
    <property type="nucleotide sequence ID" value="NZ_BAABEZ010000024.1"/>
</dbReference>